<feature type="domain" description="Phospholipase/carboxylesterase/thioesterase" evidence="3">
    <location>
        <begin position="15"/>
        <end position="216"/>
    </location>
</feature>
<dbReference type="EMBL" id="FNEK01000001">
    <property type="protein sequence ID" value="SDI20528.1"/>
    <property type="molecule type" value="Genomic_DNA"/>
</dbReference>
<keyword evidence="2" id="KW-0378">Hydrolase</keyword>
<accession>A0A1G8INA4</accession>
<evidence type="ECO:0000256" key="1">
    <source>
        <dbReference type="ARBA" id="ARBA00006499"/>
    </source>
</evidence>
<evidence type="ECO:0000313" key="5">
    <source>
        <dbReference type="Proteomes" id="UP000199382"/>
    </source>
</evidence>
<dbReference type="InterPro" id="IPR003140">
    <property type="entry name" value="PLipase/COase/thioEstase"/>
</dbReference>
<dbReference type="AlphaFoldDB" id="A0A1G8INA4"/>
<dbReference type="InterPro" id="IPR029058">
    <property type="entry name" value="AB_hydrolase_fold"/>
</dbReference>
<dbReference type="Pfam" id="PF02230">
    <property type="entry name" value="Abhydrolase_2"/>
    <property type="match status" value="1"/>
</dbReference>
<organism evidence="4 5">
    <name type="scientific">Aliiruegeria lutimaris</name>
    <dbReference type="NCBI Taxonomy" id="571298"/>
    <lineage>
        <taxon>Bacteria</taxon>
        <taxon>Pseudomonadati</taxon>
        <taxon>Pseudomonadota</taxon>
        <taxon>Alphaproteobacteria</taxon>
        <taxon>Rhodobacterales</taxon>
        <taxon>Roseobacteraceae</taxon>
        <taxon>Aliiruegeria</taxon>
    </lineage>
</organism>
<dbReference type="Proteomes" id="UP000199382">
    <property type="component" value="Unassembled WGS sequence"/>
</dbReference>
<protein>
    <submittedName>
        <fullName evidence="4">Phospholipase/carboxylesterase</fullName>
    </submittedName>
</protein>
<dbReference type="STRING" id="571298.SAMN04488026_100186"/>
<dbReference type="InterPro" id="IPR050565">
    <property type="entry name" value="LYPA1-2/EST-like"/>
</dbReference>
<dbReference type="PANTHER" id="PTHR10655">
    <property type="entry name" value="LYSOPHOSPHOLIPASE-RELATED"/>
    <property type="match status" value="1"/>
</dbReference>
<dbReference type="GO" id="GO:0016787">
    <property type="term" value="F:hydrolase activity"/>
    <property type="evidence" value="ECO:0007669"/>
    <property type="project" value="UniProtKB-KW"/>
</dbReference>
<evidence type="ECO:0000256" key="2">
    <source>
        <dbReference type="ARBA" id="ARBA00022801"/>
    </source>
</evidence>
<dbReference type="PANTHER" id="PTHR10655:SF17">
    <property type="entry name" value="LYSOPHOSPHOLIPASE-LIKE PROTEIN 1"/>
    <property type="match status" value="1"/>
</dbReference>
<evidence type="ECO:0000313" key="4">
    <source>
        <dbReference type="EMBL" id="SDI20528.1"/>
    </source>
</evidence>
<gene>
    <name evidence="4" type="ORF">SAMN04488026_100186</name>
</gene>
<evidence type="ECO:0000259" key="3">
    <source>
        <dbReference type="Pfam" id="PF02230"/>
    </source>
</evidence>
<dbReference type="OrthoDB" id="9801763at2"/>
<comment type="similarity">
    <text evidence="1">Belongs to the AB hydrolase superfamily. AB hydrolase 2 family.</text>
</comment>
<dbReference type="RefSeq" id="WP_093147215.1">
    <property type="nucleotide sequence ID" value="NZ_FNEK01000001.1"/>
</dbReference>
<proteinExistence type="inferred from homology"/>
<dbReference type="Gene3D" id="3.40.50.1820">
    <property type="entry name" value="alpha/beta hydrolase"/>
    <property type="match status" value="1"/>
</dbReference>
<dbReference type="SUPFAM" id="SSF53474">
    <property type="entry name" value="alpha/beta-Hydrolases"/>
    <property type="match status" value="1"/>
</dbReference>
<reference evidence="4 5" key="1">
    <citation type="submission" date="2016-10" db="EMBL/GenBank/DDBJ databases">
        <authorList>
            <person name="de Groot N.N."/>
        </authorList>
    </citation>
    <scope>NUCLEOTIDE SEQUENCE [LARGE SCALE GENOMIC DNA]</scope>
    <source>
        <strain evidence="4 5">DSM 25294</strain>
    </source>
</reference>
<keyword evidence="5" id="KW-1185">Reference proteome</keyword>
<sequence>MARELKSDRKGVAKGAAKQVVVFVHGYGADGADLLGLADPLAPHLPDTAFYSPNAPEKCVGNPFGYQWFPIPWLDGSREEDAKTSMAASVEDLNAFLDKVLAEEGLTPDRLALVGFSQGTMMSLHVAPRRDAAIGALVGFSGRLIEPDTLAEEAKVKMPVLLLHGDQDDMVPFASLKEAADTLVAAGFETYAFVMKGTGHGIAPDGLGQAVGFLRVQLGLEED</sequence>
<name>A0A1G8INA4_9RHOB</name>